<protein>
    <recommendedName>
        <fullName evidence="1">Cyclic nucleotide-binding domain-containing protein</fullName>
    </recommendedName>
</protein>
<dbReference type="InterPro" id="IPR018490">
    <property type="entry name" value="cNMP-bd_dom_sf"/>
</dbReference>
<accession>A0A1R2CDN9</accession>
<dbReference type="PROSITE" id="PS00888">
    <property type="entry name" value="CNMP_BINDING_1"/>
    <property type="match status" value="1"/>
</dbReference>
<dbReference type="PROSITE" id="PS50042">
    <property type="entry name" value="CNMP_BINDING_3"/>
    <property type="match status" value="2"/>
</dbReference>
<organism evidence="2 3">
    <name type="scientific">Stentor coeruleus</name>
    <dbReference type="NCBI Taxonomy" id="5963"/>
    <lineage>
        <taxon>Eukaryota</taxon>
        <taxon>Sar</taxon>
        <taxon>Alveolata</taxon>
        <taxon>Ciliophora</taxon>
        <taxon>Postciliodesmatophora</taxon>
        <taxon>Heterotrichea</taxon>
        <taxon>Heterotrichida</taxon>
        <taxon>Stentoridae</taxon>
        <taxon>Stentor</taxon>
    </lineage>
</organism>
<dbReference type="Pfam" id="PF00027">
    <property type="entry name" value="cNMP_binding"/>
    <property type="match status" value="1"/>
</dbReference>
<name>A0A1R2CDN9_9CILI</name>
<dbReference type="InterPro" id="IPR000595">
    <property type="entry name" value="cNMP-bd_dom"/>
</dbReference>
<evidence type="ECO:0000313" key="2">
    <source>
        <dbReference type="EMBL" id="OMJ87129.1"/>
    </source>
</evidence>
<dbReference type="Gene3D" id="2.60.120.10">
    <property type="entry name" value="Jelly Rolls"/>
    <property type="match status" value="2"/>
</dbReference>
<comment type="caution">
    <text evidence="2">The sequence shown here is derived from an EMBL/GenBank/DDBJ whole genome shotgun (WGS) entry which is preliminary data.</text>
</comment>
<dbReference type="SMART" id="SM00100">
    <property type="entry name" value="cNMP"/>
    <property type="match status" value="2"/>
</dbReference>
<keyword evidence="3" id="KW-1185">Reference proteome</keyword>
<dbReference type="InterPro" id="IPR018488">
    <property type="entry name" value="cNMP-bd_CS"/>
</dbReference>
<dbReference type="InterPro" id="IPR014710">
    <property type="entry name" value="RmlC-like_jellyroll"/>
</dbReference>
<dbReference type="AlphaFoldDB" id="A0A1R2CDN9"/>
<sequence length="540" mass="62633">MKKIIIFKTGTDKKPITPSSRCRTATASARERSEKIDLEITKANQTRLVKEVERNSFSFEKPKPASFYINKAREKFNKKNKGKDCLFTFENRGKVFGPMLSTQIIKSAEKVKNAAKSQRTIDDIIRESINGDNFLPDWLAERPDYQAIIVDGNISDICATPLNNRTEAEKMMFIKWLTSARFFNKLANRVIKDTCDKLIRVKFKENDTIIKKGDVGDCLYIIYSGKAKIQLEPDIIHDIIGAKSVIGEHALDTNKKRTASVIALEPIIAFKLTKTDYDQILLNIKKLEKYKSSKLLMSIPFFRNWSYLKVQHLSNFLIKKVYPKGEILYDKGDNSDTFYIIKKGQIDIQAYVEMQHINRWPTGCKQWKILEINKKYIVTIASLKRGSYFGETTMIEQIPRTYRAICVMDTICLTINKDEFFENFSVKDLEILQENTYVHIPKEKDLQKKLIQEMDEKVSNEKAIYDSMEVDFNNPDGRESLLDNKTKKLRNWIFDLKKRIKDNTTEMNKRVVSQNKKSISIDSIVMLNSFCSDIKKTKVK</sequence>
<reference evidence="2 3" key="1">
    <citation type="submission" date="2016-11" db="EMBL/GenBank/DDBJ databases">
        <title>The macronuclear genome of Stentor coeruleus: a giant cell with tiny introns.</title>
        <authorList>
            <person name="Slabodnick M."/>
            <person name="Ruby J.G."/>
            <person name="Reiff S.B."/>
            <person name="Swart E.C."/>
            <person name="Gosai S."/>
            <person name="Prabakaran S."/>
            <person name="Witkowska E."/>
            <person name="Larue G.E."/>
            <person name="Fisher S."/>
            <person name="Freeman R.M."/>
            <person name="Gunawardena J."/>
            <person name="Chu W."/>
            <person name="Stover N.A."/>
            <person name="Gregory B.D."/>
            <person name="Nowacki M."/>
            <person name="Derisi J."/>
            <person name="Roy S.W."/>
            <person name="Marshall W.F."/>
            <person name="Sood P."/>
        </authorList>
    </citation>
    <scope>NUCLEOTIDE SEQUENCE [LARGE SCALE GENOMIC DNA]</scope>
    <source>
        <strain evidence="2">WM001</strain>
    </source>
</reference>
<feature type="domain" description="Cyclic nucleotide-binding" evidence="1">
    <location>
        <begin position="301"/>
        <end position="420"/>
    </location>
</feature>
<dbReference type="CDD" id="cd00038">
    <property type="entry name" value="CAP_ED"/>
    <property type="match status" value="2"/>
</dbReference>
<dbReference type="SUPFAM" id="SSF51206">
    <property type="entry name" value="cAMP-binding domain-like"/>
    <property type="match status" value="2"/>
</dbReference>
<dbReference type="PANTHER" id="PTHR23011">
    <property type="entry name" value="CYCLIC NUCLEOTIDE-BINDING DOMAIN CONTAINING PROTEIN"/>
    <property type="match status" value="1"/>
</dbReference>
<gene>
    <name evidence="2" type="ORF">SteCoe_11203</name>
</gene>
<feature type="domain" description="Cyclic nucleotide-binding" evidence="1">
    <location>
        <begin position="182"/>
        <end position="298"/>
    </location>
</feature>
<evidence type="ECO:0000259" key="1">
    <source>
        <dbReference type="PROSITE" id="PS50042"/>
    </source>
</evidence>
<evidence type="ECO:0000313" key="3">
    <source>
        <dbReference type="Proteomes" id="UP000187209"/>
    </source>
</evidence>
<dbReference type="Proteomes" id="UP000187209">
    <property type="component" value="Unassembled WGS sequence"/>
</dbReference>
<dbReference type="OrthoDB" id="284133at2759"/>
<proteinExistence type="predicted"/>
<dbReference type="PANTHER" id="PTHR23011:SF28">
    <property type="entry name" value="CYCLIC NUCLEOTIDE-BINDING DOMAIN CONTAINING PROTEIN"/>
    <property type="match status" value="1"/>
</dbReference>
<dbReference type="EMBL" id="MPUH01000185">
    <property type="protein sequence ID" value="OMJ87129.1"/>
    <property type="molecule type" value="Genomic_DNA"/>
</dbReference>